<dbReference type="EMBL" id="VSRR010121398">
    <property type="protein sequence ID" value="MPD00109.1"/>
    <property type="molecule type" value="Genomic_DNA"/>
</dbReference>
<reference evidence="2 3" key="1">
    <citation type="submission" date="2019-05" db="EMBL/GenBank/DDBJ databases">
        <title>Another draft genome of Portunus trituberculatus and its Hox gene families provides insights of decapod evolution.</title>
        <authorList>
            <person name="Jeong J.-H."/>
            <person name="Song I."/>
            <person name="Kim S."/>
            <person name="Choi T."/>
            <person name="Kim D."/>
            <person name="Ryu S."/>
            <person name="Kim W."/>
        </authorList>
    </citation>
    <scope>NUCLEOTIDE SEQUENCE [LARGE SCALE GENOMIC DNA]</scope>
    <source>
        <tissue evidence="2">Muscle</tissue>
    </source>
</reference>
<feature type="compositionally biased region" description="Polar residues" evidence="1">
    <location>
        <begin position="67"/>
        <end position="84"/>
    </location>
</feature>
<evidence type="ECO:0000313" key="3">
    <source>
        <dbReference type="Proteomes" id="UP000324222"/>
    </source>
</evidence>
<evidence type="ECO:0000256" key="1">
    <source>
        <dbReference type="SAM" id="MobiDB-lite"/>
    </source>
</evidence>
<dbReference type="AlphaFoldDB" id="A0A5B7K4I3"/>
<proteinExistence type="predicted"/>
<keyword evidence="3" id="KW-1185">Reference proteome</keyword>
<feature type="compositionally biased region" description="Basic and acidic residues" evidence="1">
    <location>
        <begin position="1"/>
        <end position="65"/>
    </location>
</feature>
<organism evidence="2 3">
    <name type="scientific">Portunus trituberculatus</name>
    <name type="common">Swimming crab</name>
    <name type="synonym">Neptunus trituberculatus</name>
    <dbReference type="NCBI Taxonomy" id="210409"/>
    <lineage>
        <taxon>Eukaryota</taxon>
        <taxon>Metazoa</taxon>
        <taxon>Ecdysozoa</taxon>
        <taxon>Arthropoda</taxon>
        <taxon>Crustacea</taxon>
        <taxon>Multicrustacea</taxon>
        <taxon>Malacostraca</taxon>
        <taxon>Eumalacostraca</taxon>
        <taxon>Eucarida</taxon>
        <taxon>Decapoda</taxon>
        <taxon>Pleocyemata</taxon>
        <taxon>Brachyura</taxon>
        <taxon>Eubrachyura</taxon>
        <taxon>Portunoidea</taxon>
        <taxon>Portunidae</taxon>
        <taxon>Portuninae</taxon>
        <taxon>Portunus</taxon>
    </lineage>
</organism>
<accession>A0A5B7K4I3</accession>
<evidence type="ECO:0000313" key="2">
    <source>
        <dbReference type="EMBL" id="MPD00109.1"/>
    </source>
</evidence>
<feature type="region of interest" description="Disordered" evidence="1">
    <location>
        <begin position="1"/>
        <end position="84"/>
    </location>
</feature>
<sequence>MTHEEKSTRGEERRRHDTRGEERRHDTRGEERRHDTREGRHDDTRGEKTTQEERGEKREKVHEEETVSTQIYKGTPTPRSHTLSPVQFCPFSFTGFNGSC</sequence>
<gene>
    <name evidence="2" type="ORF">E2C01_095559</name>
</gene>
<name>A0A5B7K4I3_PORTR</name>
<dbReference type="Proteomes" id="UP000324222">
    <property type="component" value="Unassembled WGS sequence"/>
</dbReference>
<protein>
    <submittedName>
        <fullName evidence="2">Uncharacterized protein</fullName>
    </submittedName>
</protein>
<comment type="caution">
    <text evidence="2">The sequence shown here is derived from an EMBL/GenBank/DDBJ whole genome shotgun (WGS) entry which is preliminary data.</text>
</comment>